<dbReference type="AlphaFoldDB" id="V4RHX5"/>
<dbReference type="PATRIC" id="fig|631454.5.peg.1545"/>
<name>V4RHX5_9HYPH</name>
<protein>
    <recommendedName>
        <fullName evidence="4">DUF1365 domain-containing protein</fullName>
    </recommendedName>
</protein>
<sequence>MIDGAAAIYRSTVTHRRFVPVGHELRYRATYMYLDIDRLDEAARELAFFGRRRGLFVLRDRDHGPAGEGSLAARVWRLVEGVRVEAPVRRLMMLSMPRTFGYVFNPLTTYYGYGDDGVLRLMIYEVSNTFGERRHYVLPVGQGAGFRREQACGKSLYVSPFNDAEGRYDFTLMPPGDKLRLTVSLSKGGSRVLSAYLAGDRRPLNDREIVRAFAGDPLATYRATAAIHWEALKLWRKGLRLTPRPRAGEPPEATAAIGEPQA</sequence>
<dbReference type="Pfam" id="PF07103">
    <property type="entry name" value="DUF1365"/>
    <property type="match status" value="1"/>
</dbReference>
<accession>V4RHX5</accession>
<evidence type="ECO:0000313" key="3">
    <source>
        <dbReference type="Proteomes" id="UP000017819"/>
    </source>
</evidence>
<keyword evidence="3" id="KW-1185">Reference proteome</keyword>
<dbReference type="OrthoDB" id="9778801at2"/>
<organism evidence="2 3">
    <name type="scientific">Lutibaculum baratangense AMV1</name>
    <dbReference type="NCBI Taxonomy" id="631454"/>
    <lineage>
        <taxon>Bacteria</taxon>
        <taxon>Pseudomonadati</taxon>
        <taxon>Pseudomonadota</taxon>
        <taxon>Alphaproteobacteria</taxon>
        <taxon>Hyphomicrobiales</taxon>
        <taxon>Tepidamorphaceae</taxon>
        <taxon>Lutibaculum</taxon>
    </lineage>
</organism>
<dbReference type="InterPro" id="IPR010775">
    <property type="entry name" value="DUF1365"/>
</dbReference>
<dbReference type="Proteomes" id="UP000017819">
    <property type="component" value="Unassembled WGS sequence"/>
</dbReference>
<evidence type="ECO:0000313" key="2">
    <source>
        <dbReference type="EMBL" id="ESR25731.1"/>
    </source>
</evidence>
<dbReference type="eggNOG" id="COG3496">
    <property type="taxonomic scope" value="Bacteria"/>
</dbReference>
<evidence type="ECO:0008006" key="4">
    <source>
        <dbReference type="Google" id="ProtNLM"/>
    </source>
</evidence>
<evidence type="ECO:0000256" key="1">
    <source>
        <dbReference type="SAM" id="MobiDB-lite"/>
    </source>
</evidence>
<dbReference type="PANTHER" id="PTHR33973">
    <property type="entry name" value="OS07G0153300 PROTEIN"/>
    <property type="match status" value="1"/>
</dbReference>
<dbReference type="EMBL" id="AWXZ01000018">
    <property type="protein sequence ID" value="ESR25731.1"/>
    <property type="molecule type" value="Genomic_DNA"/>
</dbReference>
<dbReference type="RefSeq" id="WP_023431706.1">
    <property type="nucleotide sequence ID" value="NZ_AWXZ01000018.1"/>
</dbReference>
<comment type="caution">
    <text evidence="2">The sequence shown here is derived from an EMBL/GenBank/DDBJ whole genome shotgun (WGS) entry which is preliminary data.</text>
</comment>
<dbReference type="STRING" id="631454.N177_1564"/>
<gene>
    <name evidence="2" type="ORF">N177_1564</name>
</gene>
<proteinExistence type="predicted"/>
<dbReference type="PANTHER" id="PTHR33973:SF4">
    <property type="entry name" value="OS07G0153300 PROTEIN"/>
    <property type="match status" value="1"/>
</dbReference>
<reference evidence="2 3" key="1">
    <citation type="journal article" date="2014" name="Genome Announc.">
        <title>Draft Genome Sequence of Lutibaculum baratangense Strain AMV1T, Isolated from a Mud Volcano in Andamans, India.</title>
        <authorList>
            <person name="Singh A."/>
            <person name="Sreenivas A."/>
            <person name="Sathyanarayana Reddy G."/>
            <person name="Pinnaka A.K."/>
            <person name="Shivaji S."/>
        </authorList>
    </citation>
    <scope>NUCLEOTIDE SEQUENCE [LARGE SCALE GENOMIC DNA]</scope>
    <source>
        <strain evidence="2 3">AMV1</strain>
    </source>
</reference>
<feature type="region of interest" description="Disordered" evidence="1">
    <location>
        <begin position="242"/>
        <end position="262"/>
    </location>
</feature>